<feature type="binding site" evidence="1">
    <location>
        <position position="137"/>
    </location>
    <ligand>
        <name>Zn(2+)</name>
        <dbReference type="ChEBI" id="CHEBI:29105"/>
    </ligand>
</feature>
<keyword evidence="1" id="KW-0479">Metal-binding</keyword>
<protein>
    <submittedName>
        <fullName evidence="3">Homocysteine S-methyltransferase family protein</fullName>
    </submittedName>
</protein>
<dbReference type="Pfam" id="PF02574">
    <property type="entry name" value="S-methyl_trans"/>
    <property type="match status" value="1"/>
</dbReference>
<keyword evidence="1" id="KW-0862">Zinc</keyword>
<reference evidence="3 4" key="1">
    <citation type="submission" date="2021-07" db="EMBL/GenBank/DDBJ databases">
        <title>The draft genome sequence of Sphingomicrobium sp. B8.</title>
        <authorList>
            <person name="Mu L."/>
        </authorList>
    </citation>
    <scope>NUCLEOTIDE SEQUENCE [LARGE SCALE GENOMIC DNA]</scope>
    <source>
        <strain evidence="3 4">B8</strain>
    </source>
</reference>
<feature type="binding site" evidence="1">
    <location>
        <position position="136"/>
    </location>
    <ligand>
        <name>Zn(2+)</name>
        <dbReference type="ChEBI" id="CHEBI:29105"/>
    </ligand>
</feature>
<proteinExistence type="predicted"/>
<dbReference type="PROSITE" id="PS50970">
    <property type="entry name" value="HCY"/>
    <property type="match status" value="1"/>
</dbReference>
<keyword evidence="1" id="KW-0489">Methyltransferase</keyword>
<evidence type="ECO:0000259" key="2">
    <source>
        <dbReference type="PROSITE" id="PS50970"/>
    </source>
</evidence>
<dbReference type="Proteomes" id="UP000698028">
    <property type="component" value="Unassembled WGS sequence"/>
</dbReference>
<dbReference type="InterPro" id="IPR003726">
    <property type="entry name" value="HCY_dom"/>
</dbReference>
<dbReference type="PANTHER" id="PTHR11103:SF18">
    <property type="entry name" value="SLR1189 PROTEIN"/>
    <property type="match status" value="1"/>
</dbReference>
<feature type="binding site" evidence="1">
    <location>
        <position position="67"/>
    </location>
    <ligand>
        <name>Zn(2+)</name>
        <dbReference type="ChEBI" id="CHEBI:29105"/>
    </ligand>
</feature>
<comment type="cofactor">
    <cofactor evidence="1">
        <name>Zn(2+)</name>
        <dbReference type="ChEBI" id="CHEBI:29105"/>
    </cofactor>
</comment>
<evidence type="ECO:0000313" key="3">
    <source>
        <dbReference type="EMBL" id="MBW0144889.1"/>
    </source>
</evidence>
<dbReference type="EMBL" id="JAHVAH010000001">
    <property type="protein sequence ID" value="MBW0144889.1"/>
    <property type="molecule type" value="Genomic_DNA"/>
</dbReference>
<name>A0ABS6V5P3_9SPHN</name>
<organism evidence="3 4">
    <name type="scientific">Sphingomicrobium clamense</name>
    <dbReference type="NCBI Taxonomy" id="2851013"/>
    <lineage>
        <taxon>Bacteria</taxon>
        <taxon>Pseudomonadati</taxon>
        <taxon>Pseudomonadota</taxon>
        <taxon>Alphaproteobacteria</taxon>
        <taxon>Sphingomonadales</taxon>
        <taxon>Sphingomonadaceae</taxon>
        <taxon>Sphingomicrobium</taxon>
    </lineage>
</organism>
<evidence type="ECO:0000313" key="4">
    <source>
        <dbReference type="Proteomes" id="UP000698028"/>
    </source>
</evidence>
<accession>A0ABS6V5P3</accession>
<keyword evidence="1" id="KW-0808">Transferase</keyword>
<comment type="caution">
    <text evidence="3">The sequence shown here is derived from an EMBL/GenBank/DDBJ whole genome shotgun (WGS) entry which is preliminary data.</text>
</comment>
<sequence>MITAITMTNIPEAIGVVQAATDAGLPCAISFTVETDGRLPTGDALGDAIAQVDEATGGAPAYFMVNCAHPDHFDAVLDPDAPWAPRLKGVRANASRMSHEELDNMDVLDDGDPVELGAQYRALRDRLPHLTVMGGCCGTDHRHVAEIAKACAD</sequence>
<feature type="domain" description="Hcy-binding" evidence="2">
    <location>
        <begin position="1"/>
        <end position="151"/>
    </location>
</feature>
<keyword evidence="4" id="KW-1185">Reference proteome</keyword>
<evidence type="ECO:0000256" key="1">
    <source>
        <dbReference type="PROSITE-ProRule" id="PRU00333"/>
    </source>
</evidence>
<gene>
    <name evidence="3" type="ORF">KTQ36_06210</name>
</gene>
<dbReference type="PANTHER" id="PTHR11103">
    <property type="entry name" value="SLR1189 PROTEIN"/>
    <property type="match status" value="1"/>
</dbReference>